<evidence type="ECO:0000313" key="6">
    <source>
        <dbReference type="Proteomes" id="UP001321506"/>
    </source>
</evidence>
<dbReference type="EMBL" id="JASATX010000001">
    <property type="protein sequence ID" value="MDI2097858.1"/>
    <property type="molecule type" value="Genomic_DNA"/>
</dbReference>
<keyword evidence="6" id="KW-1185">Reference proteome</keyword>
<dbReference type="RefSeq" id="WP_281487636.1">
    <property type="nucleotide sequence ID" value="NZ_CP159582.1"/>
</dbReference>
<evidence type="ECO:0000313" key="5">
    <source>
        <dbReference type="EMBL" id="MDI2097858.1"/>
    </source>
</evidence>
<reference evidence="5 6" key="1">
    <citation type="submission" date="2023-04" db="EMBL/GenBank/DDBJ databases">
        <title>Klugiella caeni sp. nov. isolated from the sludge of biochemical tank.</title>
        <authorList>
            <person name="Geng K."/>
        </authorList>
    </citation>
    <scope>NUCLEOTIDE SEQUENCE [LARGE SCALE GENOMIC DNA]</scope>
    <source>
        <strain evidence="5 6">YN-L-19</strain>
    </source>
</reference>
<dbReference type="CDD" id="cd13590">
    <property type="entry name" value="PBP2_PotD_PotF_like"/>
    <property type="match status" value="1"/>
</dbReference>
<organism evidence="5 6">
    <name type="scientific">Ruicaihuangia caeni</name>
    <dbReference type="NCBI Taxonomy" id="3042517"/>
    <lineage>
        <taxon>Bacteria</taxon>
        <taxon>Bacillati</taxon>
        <taxon>Actinomycetota</taxon>
        <taxon>Actinomycetes</taxon>
        <taxon>Micrococcales</taxon>
        <taxon>Microbacteriaceae</taxon>
        <taxon>Ruicaihuangia</taxon>
    </lineage>
</organism>
<dbReference type="GO" id="GO:0042597">
    <property type="term" value="C:periplasmic space"/>
    <property type="evidence" value="ECO:0007669"/>
    <property type="project" value="UniProtKB-SubCell"/>
</dbReference>
<comment type="subcellular location">
    <subcellularLocation>
        <location evidence="1">Periplasm</location>
    </subcellularLocation>
</comment>
<dbReference type="Proteomes" id="UP001321506">
    <property type="component" value="Unassembled WGS sequence"/>
</dbReference>
<dbReference type="AlphaFoldDB" id="A0AAW6T670"/>
<evidence type="ECO:0000256" key="2">
    <source>
        <dbReference type="ARBA" id="ARBA00022448"/>
    </source>
</evidence>
<dbReference type="PRINTS" id="PR00909">
    <property type="entry name" value="SPERMDNBNDNG"/>
</dbReference>
<dbReference type="InterPro" id="IPR006311">
    <property type="entry name" value="TAT_signal"/>
</dbReference>
<evidence type="ECO:0000256" key="1">
    <source>
        <dbReference type="ARBA" id="ARBA00004418"/>
    </source>
</evidence>
<keyword evidence="3" id="KW-0732">Signal</keyword>
<evidence type="ECO:0000256" key="3">
    <source>
        <dbReference type="ARBA" id="ARBA00022729"/>
    </source>
</evidence>
<sequence>MNASRSPIRILASASAAPIIRRELNRRNFLALAGALGVTGALAACSPGGGETPSTEATGGPLEKELSIYTWGDYDNPDVLSAFTDELGPRITLDSFNSNEELISKLVAAKGTSGYDIVVPTGVFIPQMIENGLLQKLNRDLIPNLEHMDADYLGRAWDPNNDYSICKAWGTTGFVYDKTKITRELKTWNDFIDAAQNEASGSTSVLDDPAELTGLYFWANGIDWNTTDQGDLDAAEDFLVNTLAPHVSAFDSYPGGAAIPQGTHALMQVWNGDARIGILESPDPDRWQWVLGAPATEIWMDNWAIAAGAPNPEAAHAFIDYVLTPENQLLQVDYIGYHTGAKGIESAAEDAGLPMLDLVFFSSEQVATMHEGEVTEAQQRIVEIWNKMKAAAGA</sequence>
<keyword evidence="2" id="KW-0813">Transport</keyword>
<accession>A0AAW6T670</accession>
<proteinExistence type="predicted"/>
<dbReference type="InterPro" id="IPR001188">
    <property type="entry name" value="Sperm_putr-bd"/>
</dbReference>
<dbReference type="SUPFAM" id="SSF53850">
    <property type="entry name" value="Periplasmic binding protein-like II"/>
    <property type="match status" value="1"/>
</dbReference>
<gene>
    <name evidence="5" type="ORF">QF206_02605</name>
</gene>
<keyword evidence="4" id="KW-0574">Periplasm</keyword>
<dbReference type="InterPro" id="IPR006059">
    <property type="entry name" value="SBP"/>
</dbReference>
<comment type="caution">
    <text evidence="5">The sequence shown here is derived from an EMBL/GenBank/DDBJ whole genome shotgun (WGS) entry which is preliminary data.</text>
</comment>
<dbReference type="Gene3D" id="3.40.190.10">
    <property type="entry name" value="Periplasmic binding protein-like II"/>
    <property type="match status" value="2"/>
</dbReference>
<dbReference type="GO" id="GO:0019808">
    <property type="term" value="F:polyamine binding"/>
    <property type="evidence" value="ECO:0007669"/>
    <property type="project" value="InterPro"/>
</dbReference>
<dbReference type="PANTHER" id="PTHR30222:SF17">
    <property type="entry name" value="SPERMIDINE_PUTRESCINE-BINDING PERIPLASMIC PROTEIN"/>
    <property type="match status" value="1"/>
</dbReference>
<dbReference type="PROSITE" id="PS51318">
    <property type="entry name" value="TAT"/>
    <property type="match status" value="1"/>
</dbReference>
<evidence type="ECO:0000256" key="4">
    <source>
        <dbReference type="ARBA" id="ARBA00022764"/>
    </source>
</evidence>
<protein>
    <submittedName>
        <fullName evidence="5">Extracellular solute-binding protein</fullName>
    </submittedName>
</protein>
<name>A0AAW6T670_9MICO</name>
<dbReference type="PANTHER" id="PTHR30222">
    <property type="entry name" value="SPERMIDINE/PUTRESCINE-BINDING PERIPLASMIC PROTEIN"/>
    <property type="match status" value="1"/>
</dbReference>
<dbReference type="GO" id="GO:0015846">
    <property type="term" value="P:polyamine transport"/>
    <property type="evidence" value="ECO:0007669"/>
    <property type="project" value="InterPro"/>
</dbReference>
<dbReference type="Pfam" id="PF13416">
    <property type="entry name" value="SBP_bac_8"/>
    <property type="match status" value="1"/>
</dbReference>